<dbReference type="PANTHER" id="PTHR10015">
    <property type="entry name" value="HEAT SHOCK TRANSCRIPTION FACTOR"/>
    <property type="match status" value="1"/>
</dbReference>
<dbReference type="GO" id="GO:0003677">
    <property type="term" value="F:DNA binding"/>
    <property type="evidence" value="ECO:0007669"/>
    <property type="project" value="UniProtKB-KW"/>
</dbReference>
<gene>
    <name evidence="7" type="ORF">ACHAWU_001686</name>
</gene>
<dbReference type="AlphaFoldDB" id="A0ABD3ME18"/>
<accession>A0ABD3ME18</accession>
<evidence type="ECO:0000256" key="4">
    <source>
        <dbReference type="RuleBase" id="RU004020"/>
    </source>
</evidence>
<dbReference type="PRINTS" id="PR00056">
    <property type="entry name" value="HSFDOMAIN"/>
</dbReference>
<dbReference type="InterPro" id="IPR000232">
    <property type="entry name" value="HSF_DNA-bd"/>
</dbReference>
<dbReference type="InterPro" id="IPR036390">
    <property type="entry name" value="WH_DNA-bd_sf"/>
</dbReference>
<dbReference type="Proteomes" id="UP001530293">
    <property type="component" value="Unassembled WGS sequence"/>
</dbReference>
<evidence type="ECO:0000313" key="7">
    <source>
        <dbReference type="EMBL" id="KAL3760176.1"/>
    </source>
</evidence>
<dbReference type="PANTHER" id="PTHR10015:SF206">
    <property type="entry name" value="HSF-TYPE DNA-BINDING DOMAIN-CONTAINING PROTEIN"/>
    <property type="match status" value="1"/>
</dbReference>
<evidence type="ECO:0000256" key="3">
    <source>
        <dbReference type="ARBA" id="ARBA00023242"/>
    </source>
</evidence>
<reference evidence="7 8" key="1">
    <citation type="submission" date="2024-10" db="EMBL/GenBank/DDBJ databases">
        <title>Updated reference genomes for cyclostephanoid diatoms.</title>
        <authorList>
            <person name="Roberts W.R."/>
            <person name="Alverson A.J."/>
        </authorList>
    </citation>
    <scope>NUCLEOTIDE SEQUENCE [LARGE SCALE GENOMIC DNA]</scope>
    <source>
        <strain evidence="7 8">AJA232-27</strain>
    </source>
</reference>
<keyword evidence="2" id="KW-0238">DNA-binding</keyword>
<feature type="domain" description="HSF-type DNA-binding" evidence="6">
    <location>
        <begin position="34"/>
        <end position="130"/>
    </location>
</feature>
<evidence type="ECO:0000313" key="8">
    <source>
        <dbReference type="Proteomes" id="UP001530293"/>
    </source>
</evidence>
<dbReference type="SUPFAM" id="SSF46785">
    <property type="entry name" value="Winged helix' DNA-binding domain"/>
    <property type="match status" value="1"/>
</dbReference>
<protein>
    <recommendedName>
        <fullName evidence="6">HSF-type DNA-binding domain-containing protein</fullName>
    </recommendedName>
</protein>
<comment type="similarity">
    <text evidence="4">Belongs to the HSF family.</text>
</comment>
<keyword evidence="3" id="KW-0539">Nucleus</keyword>
<dbReference type="InterPro" id="IPR036388">
    <property type="entry name" value="WH-like_DNA-bd_sf"/>
</dbReference>
<sequence>MTKTELKRSVVDHTYRDYSQVMLTDSDDCMKQWNADLFPAKLHKILSTPEYAHIITWKPHGRAWEIVNRSLFLEVVVPRHFHHANFGSFNRSVNGWGFKRLVAEGPDHNSYYHELFLRGKPELTSLMARLINPGKRLPNKADEPDFYAISDKYPLPVPLPSLQDNNPAIEDELVVKTGTVIQKAMSSEASTPSSAPDEHGINRAASHAPAFPVSKGNYYSHQEGSNYVNGGYNYHSQPTTYPPQPIYAQHPNQMQLPYQQYLHPIFAQQPPPQFHLQPPPAAYSSGQHPATHYAQYPPQYHLPPSPTHHHEHYRHAPYYPQPYVPPSPSAHFSPPIINRPRPPPGHHAGSYPNTSIAWNHNQWNADTMPPGAFHPTATTQHHENYHPNATIPVNEDNTYNPVMAIDVNDHDVSTTNGTCGDEEIEIDETNLATLGDNGPRNDYAPVKYTLTEVLQFDEV</sequence>
<dbReference type="Pfam" id="PF00447">
    <property type="entry name" value="HSF_DNA-bind"/>
    <property type="match status" value="1"/>
</dbReference>
<keyword evidence="8" id="KW-1185">Reference proteome</keyword>
<comment type="subcellular location">
    <subcellularLocation>
        <location evidence="1">Nucleus</location>
    </subcellularLocation>
</comment>
<evidence type="ECO:0000259" key="6">
    <source>
        <dbReference type="SMART" id="SM00415"/>
    </source>
</evidence>
<organism evidence="7 8">
    <name type="scientific">Discostella pseudostelligera</name>
    <dbReference type="NCBI Taxonomy" id="259834"/>
    <lineage>
        <taxon>Eukaryota</taxon>
        <taxon>Sar</taxon>
        <taxon>Stramenopiles</taxon>
        <taxon>Ochrophyta</taxon>
        <taxon>Bacillariophyta</taxon>
        <taxon>Coscinodiscophyceae</taxon>
        <taxon>Thalassiosirophycidae</taxon>
        <taxon>Stephanodiscales</taxon>
        <taxon>Stephanodiscaceae</taxon>
        <taxon>Discostella</taxon>
    </lineage>
</organism>
<evidence type="ECO:0000256" key="5">
    <source>
        <dbReference type="SAM" id="MobiDB-lite"/>
    </source>
</evidence>
<feature type="region of interest" description="Disordered" evidence="5">
    <location>
        <begin position="367"/>
        <end position="386"/>
    </location>
</feature>
<name>A0ABD3ME18_9STRA</name>
<dbReference type="EMBL" id="JALLBG020000190">
    <property type="protein sequence ID" value="KAL3760176.1"/>
    <property type="molecule type" value="Genomic_DNA"/>
</dbReference>
<evidence type="ECO:0000256" key="1">
    <source>
        <dbReference type="ARBA" id="ARBA00004123"/>
    </source>
</evidence>
<comment type="caution">
    <text evidence="7">The sequence shown here is derived from an EMBL/GenBank/DDBJ whole genome shotgun (WGS) entry which is preliminary data.</text>
</comment>
<proteinExistence type="inferred from homology"/>
<dbReference type="Gene3D" id="1.10.10.10">
    <property type="entry name" value="Winged helix-like DNA-binding domain superfamily/Winged helix DNA-binding domain"/>
    <property type="match status" value="1"/>
</dbReference>
<dbReference type="FunFam" id="1.10.10.10:FF:000479">
    <property type="entry name" value="Predicted protein"/>
    <property type="match status" value="1"/>
</dbReference>
<dbReference type="SMART" id="SM00415">
    <property type="entry name" value="HSF"/>
    <property type="match status" value="1"/>
</dbReference>
<evidence type="ECO:0000256" key="2">
    <source>
        <dbReference type="ARBA" id="ARBA00023125"/>
    </source>
</evidence>
<dbReference type="GO" id="GO:0005634">
    <property type="term" value="C:nucleus"/>
    <property type="evidence" value="ECO:0007669"/>
    <property type="project" value="UniProtKB-SubCell"/>
</dbReference>